<accession>A0ABQ6FU73</accession>
<evidence type="ECO:0000313" key="5">
    <source>
        <dbReference type="Proteomes" id="UP001344906"/>
    </source>
</evidence>
<dbReference type="EMBL" id="BSRI01000002">
    <property type="protein sequence ID" value="GLV57192.1"/>
    <property type="molecule type" value="Genomic_DNA"/>
</dbReference>
<comment type="caution">
    <text evidence="4">The sequence shown here is derived from an EMBL/GenBank/DDBJ whole genome shotgun (WGS) entry which is preliminary data.</text>
</comment>
<feature type="domain" description="LIM zinc-binding" evidence="3">
    <location>
        <begin position="6"/>
        <end position="65"/>
    </location>
</feature>
<dbReference type="Gene3D" id="2.10.110.10">
    <property type="entry name" value="Cysteine Rich Protein"/>
    <property type="match status" value="1"/>
</dbReference>
<dbReference type="InterPro" id="IPR045218">
    <property type="entry name" value="DA1-like"/>
</dbReference>
<keyword evidence="1" id="KW-0479">Metal-binding</keyword>
<sequence length="306" mass="34318">MGAVQPVCKGCGQPIWGNYLRALGATWHPEHFICAGCGHMIQGSSFQVHQGAPYHIECYNRQIAPRCVYCHKPLVGEFLVDYWGQKFCREHEKQFPHCAYCGRLVPPQQQESGAEAIRCPVCCSSAIEGSAEAKPLFSRVIRWMNSQGLIYNNLRLSLDLCGRAHLNDLLREGNIGHSLGATTSAMYTQNGRLIRTEINGIAVIQGLPAILFQGVTIHELGHVWLIVNGIHQLPSWAEEGFCELLSYRYYQETNTPEGRYHSLSKEHNADPVYGDGFRRMRALADRVGFPTLIETLRTTKRLPSPP</sequence>
<protein>
    <recommendedName>
        <fullName evidence="3">LIM zinc-binding domain-containing protein</fullName>
    </recommendedName>
</protein>
<dbReference type="PANTHER" id="PTHR24209:SF7">
    <property type="entry name" value="PROTEIN DA1-RELATED 2"/>
    <property type="match status" value="1"/>
</dbReference>
<dbReference type="SMART" id="SM00132">
    <property type="entry name" value="LIM"/>
    <property type="match status" value="1"/>
</dbReference>
<dbReference type="SUPFAM" id="SSF57716">
    <property type="entry name" value="Glucocorticoid receptor-like (DNA-binding domain)"/>
    <property type="match status" value="2"/>
</dbReference>
<evidence type="ECO:0000259" key="3">
    <source>
        <dbReference type="PROSITE" id="PS50023"/>
    </source>
</evidence>
<dbReference type="PROSITE" id="PS50023">
    <property type="entry name" value="LIM_DOMAIN_2"/>
    <property type="match status" value="1"/>
</dbReference>
<dbReference type="Pfam" id="PF00412">
    <property type="entry name" value="LIM"/>
    <property type="match status" value="1"/>
</dbReference>
<dbReference type="CDD" id="cd08368">
    <property type="entry name" value="LIM"/>
    <property type="match status" value="1"/>
</dbReference>
<dbReference type="InterPro" id="IPR001781">
    <property type="entry name" value="Znf_LIM"/>
</dbReference>
<organism evidence="4 5">
    <name type="scientific">Dictyobacter halimunensis</name>
    <dbReference type="NCBI Taxonomy" id="3026934"/>
    <lineage>
        <taxon>Bacteria</taxon>
        <taxon>Bacillati</taxon>
        <taxon>Chloroflexota</taxon>
        <taxon>Ktedonobacteria</taxon>
        <taxon>Ktedonobacterales</taxon>
        <taxon>Dictyobacteraceae</taxon>
        <taxon>Dictyobacter</taxon>
    </lineage>
</organism>
<evidence type="ECO:0000256" key="2">
    <source>
        <dbReference type="ARBA" id="ARBA00022833"/>
    </source>
</evidence>
<evidence type="ECO:0000313" key="4">
    <source>
        <dbReference type="EMBL" id="GLV57192.1"/>
    </source>
</evidence>
<name>A0ABQ6FU73_9CHLR</name>
<dbReference type="PANTHER" id="PTHR24209">
    <property type="entry name" value="PROTEIN DA1-RELATED 2"/>
    <property type="match status" value="1"/>
</dbReference>
<dbReference type="CDD" id="cd09396">
    <property type="entry name" value="LIM_DA1"/>
    <property type="match status" value="1"/>
</dbReference>
<reference evidence="4 5" key="1">
    <citation type="submission" date="2023-02" db="EMBL/GenBank/DDBJ databases">
        <title>Dictyobacter halimunensis sp. nov., a new member of the class Ktedonobacteria from forest soil in a geothermal area.</title>
        <authorList>
            <person name="Rachmania M.K."/>
            <person name="Ningsih F."/>
            <person name="Sakai Y."/>
            <person name="Yabe S."/>
            <person name="Yokota A."/>
            <person name="Sjamsuridzal W."/>
        </authorList>
    </citation>
    <scope>NUCLEOTIDE SEQUENCE [LARGE SCALE GENOMIC DNA]</scope>
    <source>
        <strain evidence="4 5">S3.2.2.5</strain>
    </source>
</reference>
<evidence type="ECO:0000256" key="1">
    <source>
        <dbReference type="ARBA" id="ARBA00022723"/>
    </source>
</evidence>
<proteinExistence type="predicted"/>
<dbReference type="PROSITE" id="PS00478">
    <property type="entry name" value="LIM_DOMAIN_1"/>
    <property type="match status" value="1"/>
</dbReference>
<dbReference type="InterPro" id="IPR022087">
    <property type="entry name" value="DA1-like_dom"/>
</dbReference>
<gene>
    <name evidence="4" type="ORF">KDH_40290</name>
</gene>
<dbReference type="RefSeq" id="WP_338253123.1">
    <property type="nucleotide sequence ID" value="NZ_BSRI01000002.1"/>
</dbReference>
<keyword evidence="5" id="KW-1185">Reference proteome</keyword>
<dbReference type="Pfam" id="PF12315">
    <property type="entry name" value="DA1-like"/>
    <property type="match status" value="1"/>
</dbReference>
<keyword evidence="2" id="KW-0862">Zinc</keyword>
<dbReference type="Proteomes" id="UP001344906">
    <property type="component" value="Unassembled WGS sequence"/>
</dbReference>